<dbReference type="Proteomes" id="UP001225596">
    <property type="component" value="Unassembled WGS sequence"/>
</dbReference>
<gene>
    <name evidence="4" type="ORF">Q8A64_01805</name>
</gene>
<feature type="transmembrane region" description="Helical" evidence="2">
    <location>
        <begin position="72"/>
        <end position="91"/>
    </location>
</feature>
<keyword evidence="2" id="KW-0812">Transmembrane</keyword>
<feature type="region of interest" description="Disordered" evidence="1">
    <location>
        <begin position="191"/>
        <end position="212"/>
    </location>
</feature>
<evidence type="ECO:0000259" key="3">
    <source>
        <dbReference type="SMART" id="SM00014"/>
    </source>
</evidence>
<feature type="domain" description="Phosphatidic acid phosphatase type 2/haloperoxidase" evidence="3">
    <location>
        <begin position="20"/>
        <end position="143"/>
    </location>
</feature>
<protein>
    <submittedName>
        <fullName evidence="4">Phosphatase PAP2 family protein</fullName>
    </submittedName>
</protein>
<proteinExistence type="predicted"/>
<keyword evidence="5" id="KW-1185">Reference proteome</keyword>
<dbReference type="InterPro" id="IPR036938">
    <property type="entry name" value="PAP2/HPO_sf"/>
</dbReference>
<reference evidence="4 5" key="1">
    <citation type="submission" date="2023-08" db="EMBL/GenBank/DDBJ databases">
        <title>Oxalobacteraceae gen .nov., isolated from river sludge outside the plant.</title>
        <authorList>
            <person name="Zhao S.Y."/>
        </authorList>
    </citation>
    <scope>NUCLEOTIDE SEQUENCE [LARGE SCALE GENOMIC DNA]</scope>
    <source>
        <strain evidence="4 5">R-40</strain>
    </source>
</reference>
<dbReference type="InterPro" id="IPR000326">
    <property type="entry name" value="PAP2/HPO"/>
</dbReference>
<dbReference type="RefSeq" id="WP_338434965.1">
    <property type="nucleotide sequence ID" value="NZ_JAUYVH010000001.1"/>
</dbReference>
<dbReference type="Pfam" id="PF01569">
    <property type="entry name" value="PAP2"/>
    <property type="match status" value="1"/>
</dbReference>
<accession>A0ABU1BJT2</accession>
<feature type="transmembrane region" description="Helical" evidence="2">
    <location>
        <begin position="6"/>
        <end position="28"/>
    </location>
</feature>
<evidence type="ECO:0000313" key="4">
    <source>
        <dbReference type="EMBL" id="MDQ9169137.1"/>
    </source>
</evidence>
<evidence type="ECO:0000313" key="5">
    <source>
        <dbReference type="Proteomes" id="UP001225596"/>
    </source>
</evidence>
<evidence type="ECO:0000256" key="1">
    <source>
        <dbReference type="SAM" id="MobiDB-lite"/>
    </source>
</evidence>
<dbReference type="Gene3D" id="1.20.144.10">
    <property type="entry name" value="Phosphatidic acid phosphatase type 2/haloperoxidase"/>
    <property type="match status" value="1"/>
</dbReference>
<keyword evidence="2" id="KW-1133">Transmembrane helix</keyword>
<evidence type="ECO:0000256" key="2">
    <source>
        <dbReference type="SAM" id="Phobius"/>
    </source>
</evidence>
<sequence length="212" mass="22255">MISWNGLTAIGDSKVMLPAAAFILAWLASAGARKAVLWWCLLFGMAFALVVASKLAFIGWGIGIPALDFTGISGHAMRATAIIPVLVFLVFQQSDARIQKLAVSGGFLLGVLIAMSRVMVGAHSVSEALAGASLGIAVSAAFLRFAQPMQPLVINRALVASCMVVLGALTLTKPAPTKIWLKEAGLYMSGKSQPFSRSGQRADVSQPLNSVR</sequence>
<feature type="transmembrane region" description="Helical" evidence="2">
    <location>
        <begin position="128"/>
        <end position="146"/>
    </location>
</feature>
<keyword evidence="2" id="KW-0472">Membrane</keyword>
<feature type="transmembrane region" description="Helical" evidence="2">
    <location>
        <begin position="103"/>
        <end position="122"/>
    </location>
</feature>
<feature type="transmembrane region" description="Helical" evidence="2">
    <location>
        <begin position="153"/>
        <end position="171"/>
    </location>
</feature>
<organism evidence="4 5">
    <name type="scientific">Keguizhuia sedimenti</name>
    <dbReference type="NCBI Taxonomy" id="3064264"/>
    <lineage>
        <taxon>Bacteria</taxon>
        <taxon>Pseudomonadati</taxon>
        <taxon>Pseudomonadota</taxon>
        <taxon>Betaproteobacteria</taxon>
        <taxon>Burkholderiales</taxon>
        <taxon>Oxalobacteraceae</taxon>
        <taxon>Keguizhuia</taxon>
    </lineage>
</organism>
<dbReference type="SUPFAM" id="SSF48317">
    <property type="entry name" value="Acid phosphatase/Vanadium-dependent haloperoxidase"/>
    <property type="match status" value="1"/>
</dbReference>
<comment type="caution">
    <text evidence="4">The sequence shown here is derived from an EMBL/GenBank/DDBJ whole genome shotgun (WGS) entry which is preliminary data.</text>
</comment>
<name>A0ABU1BJT2_9BURK</name>
<dbReference type="EMBL" id="JAUYVH010000001">
    <property type="protein sequence ID" value="MDQ9169137.1"/>
    <property type="molecule type" value="Genomic_DNA"/>
</dbReference>
<feature type="transmembrane region" description="Helical" evidence="2">
    <location>
        <begin position="35"/>
        <end position="60"/>
    </location>
</feature>
<dbReference type="SMART" id="SM00014">
    <property type="entry name" value="acidPPc"/>
    <property type="match status" value="1"/>
</dbReference>